<reference evidence="1" key="1">
    <citation type="submission" date="2020-10" db="EMBL/GenBank/DDBJ databases">
        <title>Connecting structure to function with the recovery of over 1000 high-quality activated sludge metagenome-assembled genomes encoding full-length rRNA genes using long-read sequencing.</title>
        <authorList>
            <person name="Singleton C.M."/>
            <person name="Petriglieri F."/>
            <person name="Kristensen J.M."/>
            <person name="Kirkegaard R.H."/>
            <person name="Michaelsen T.Y."/>
            <person name="Andersen M.H."/>
            <person name="Karst S.M."/>
            <person name="Dueholm M.S."/>
            <person name="Nielsen P.H."/>
            <person name="Albertsen M."/>
        </authorList>
    </citation>
    <scope>NUCLEOTIDE SEQUENCE</scope>
    <source>
        <strain evidence="1">Skiv_18-Q3-R9-52_MAXAC.067</strain>
    </source>
</reference>
<accession>A0A9D7XJU5</accession>
<dbReference type="Proteomes" id="UP000886657">
    <property type="component" value="Unassembled WGS sequence"/>
</dbReference>
<evidence type="ECO:0000313" key="2">
    <source>
        <dbReference type="Proteomes" id="UP000886657"/>
    </source>
</evidence>
<evidence type="ECO:0000313" key="1">
    <source>
        <dbReference type="EMBL" id="MBK9798048.1"/>
    </source>
</evidence>
<proteinExistence type="predicted"/>
<organism evidence="1 2">
    <name type="scientific">Candidatus Geothrix skivensis</name>
    <dbReference type="NCBI Taxonomy" id="2954439"/>
    <lineage>
        <taxon>Bacteria</taxon>
        <taxon>Pseudomonadati</taxon>
        <taxon>Acidobacteriota</taxon>
        <taxon>Holophagae</taxon>
        <taxon>Holophagales</taxon>
        <taxon>Holophagaceae</taxon>
        <taxon>Geothrix</taxon>
    </lineage>
</organism>
<dbReference type="AlphaFoldDB" id="A0A9D7XJU5"/>
<protein>
    <submittedName>
        <fullName evidence="1">Uncharacterized protein</fullName>
    </submittedName>
</protein>
<dbReference type="EMBL" id="JADKIO010000013">
    <property type="protein sequence ID" value="MBK9798048.1"/>
    <property type="molecule type" value="Genomic_DNA"/>
</dbReference>
<name>A0A9D7XJU5_9BACT</name>
<sequence>MSAPVEILSRLLWLRDTAALPDKALAAQLGLAPEALAALVQAHPERFHESLVFPLSAEERQKIPDAPVLAFTEAGAALLTGLLPGKEAALLALLPAFVEARHVLTSQAELAARVTALEQKLEVVLKAMQGDGESEPHVDQPIGFVTEDLPKGLKAKQRTARKG</sequence>
<comment type="caution">
    <text evidence="1">The sequence shown here is derived from an EMBL/GenBank/DDBJ whole genome shotgun (WGS) entry which is preliminary data.</text>
</comment>
<gene>
    <name evidence="1" type="ORF">IPP58_16510</name>
</gene>